<dbReference type="PANTHER" id="PTHR31942">
    <property type="entry name" value="MLO-LIKE PROTEIN 1"/>
    <property type="match status" value="1"/>
</dbReference>
<evidence type="ECO:0000256" key="7">
    <source>
        <dbReference type="ARBA" id="ARBA00023265"/>
    </source>
</evidence>
<comment type="subcellular location">
    <subcellularLocation>
        <location evidence="1">Membrane</location>
        <topology evidence="1">Multi-pass membrane protein</topology>
    </subcellularLocation>
</comment>
<evidence type="ECO:0000256" key="3">
    <source>
        <dbReference type="ARBA" id="ARBA00022692"/>
    </source>
</evidence>
<dbReference type="AlphaFoldDB" id="A0A9D4WGK2"/>
<feature type="transmembrane region" description="Helical" evidence="8">
    <location>
        <begin position="66"/>
        <end position="88"/>
    </location>
</feature>
<dbReference type="InterPro" id="IPR004326">
    <property type="entry name" value="Mlo"/>
</dbReference>
<feature type="transmembrane region" description="Helical" evidence="8">
    <location>
        <begin position="94"/>
        <end position="112"/>
    </location>
</feature>
<keyword evidence="4" id="KW-0611">Plant defense</keyword>
<reference evidence="9 10" key="1">
    <citation type="journal article" date="2022" name="Nat. Genet.">
        <title>Improved pea reference genome and pan-genome highlight genomic features and evolutionary characteristics.</title>
        <authorList>
            <person name="Yang T."/>
            <person name="Liu R."/>
            <person name="Luo Y."/>
            <person name="Hu S."/>
            <person name="Wang D."/>
            <person name="Wang C."/>
            <person name="Pandey M.K."/>
            <person name="Ge S."/>
            <person name="Xu Q."/>
            <person name="Li N."/>
            <person name="Li G."/>
            <person name="Huang Y."/>
            <person name="Saxena R.K."/>
            <person name="Ji Y."/>
            <person name="Li M."/>
            <person name="Yan X."/>
            <person name="He Y."/>
            <person name="Liu Y."/>
            <person name="Wang X."/>
            <person name="Xiang C."/>
            <person name="Varshney R.K."/>
            <person name="Ding H."/>
            <person name="Gao S."/>
            <person name="Zong X."/>
        </authorList>
    </citation>
    <scope>NUCLEOTIDE SEQUENCE [LARGE SCALE GENOMIC DNA]</scope>
    <source>
        <strain evidence="9 10">cv. Zhongwan 6</strain>
    </source>
</reference>
<dbReference type="GO" id="GO:0006952">
    <property type="term" value="P:defense response"/>
    <property type="evidence" value="ECO:0007669"/>
    <property type="project" value="UniProtKB-KW"/>
</dbReference>
<keyword evidence="6 8" id="KW-0472">Membrane</keyword>
<evidence type="ECO:0000313" key="9">
    <source>
        <dbReference type="EMBL" id="KAI5401164.1"/>
    </source>
</evidence>
<keyword evidence="5 8" id="KW-1133">Transmembrane helix</keyword>
<dbReference type="PANTHER" id="PTHR31942:SF52">
    <property type="entry name" value="MLO-LIKE PROTEIN 1"/>
    <property type="match status" value="1"/>
</dbReference>
<keyword evidence="3 8" id="KW-0812">Transmembrane</keyword>
<accession>A0A9D4WGK2</accession>
<comment type="caution">
    <text evidence="9">The sequence shown here is derived from an EMBL/GenBank/DDBJ whole genome shotgun (WGS) entry which is preliminary data.</text>
</comment>
<evidence type="ECO:0000256" key="6">
    <source>
        <dbReference type="ARBA" id="ARBA00023136"/>
    </source>
</evidence>
<evidence type="ECO:0000256" key="8">
    <source>
        <dbReference type="SAM" id="Phobius"/>
    </source>
</evidence>
<protein>
    <recommendedName>
        <fullName evidence="11">MLO-like protein</fullName>
    </recommendedName>
</protein>
<dbReference type="Gramene" id="Psat06G0585400-T1">
    <property type="protein sequence ID" value="KAI5401164.1"/>
    <property type="gene ID" value="KIW84_065854"/>
</dbReference>
<evidence type="ECO:0000256" key="5">
    <source>
        <dbReference type="ARBA" id="ARBA00022989"/>
    </source>
</evidence>
<dbReference type="GO" id="GO:0016020">
    <property type="term" value="C:membrane"/>
    <property type="evidence" value="ECO:0007669"/>
    <property type="project" value="UniProtKB-SubCell"/>
</dbReference>
<name>A0A9D4WGK2_PEA</name>
<evidence type="ECO:0000256" key="2">
    <source>
        <dbReference type="ARBA" id="ARBA00006574"/>
    </source>
</evidence>
<keyword evidence="10" id="KW-1185">Reference proteome</keyword>
<evidence type="ECO:0008006" key="11">
    <source>
        <dbReference type="Google" id="ProtNLM"/>
    </source>
</evidence>
<gene>
    <name evidence="9" type="ORF">KIW84_065854</name>
</gene>
<dbReference type="EMBL" id="JAMSHJ010000006">
    <property type="protein sequence ID" value="KAI5401164.1"/>
    <property type="molecule type" value="Genomic_DNA"/>
</dbReference>
<keyword evidence="7" id="KW-0568">Pathogenesis-related protein</keyword>
<evidence type="ECO:0000256" key="1">
    <source>
        <dbReference type="ARBA" id="ARBA00004141"/>
    </source>
</evidence>
<evidence type="ECO:0000313" key="10">
    <source>
        <dbReference type="Proteomes" id="UP001058974"/>
    </source>
</evidence>
<dbReference type="Pfam" id="PF03094">
    <property type="entry name" value="Mlo"/>
    <property type="match status" value="1"/>
</dbReference>
<organism evidence="9 10">
    <name type="scientific">Pisum sativum</name>
    <name type="common">Garden pea</name>
    <name type="synonym">Lathyrus oleraceus</name>
    <dbReference type="NCBI Taxonomy" id="3888"/>
    <lineage>
        <taxon>Eukaryota</taxon>
        <taxon>Viridiplantae</taxon>
        <taxon>Streptophyta</taxon>
        <taxon>Embryophyta</taxon>
        <taxon>Tracheophyta</taxon>
        <taxon>Spermatophyta</taxon>
        <taxon>Magnoliopsida</taxon>
        <taxon>eudicotyledons</taxon>
        <taxon>Gunneridae</taxon>
        <taxon>Pentapetalae</taxon>
        <taxon>rosids</taxon>
        <taxon>fabids</taxon>
        <taxon>Fabales</taxon>
        <taxon>Fabaceae</taxon>
        <taxon>Papilionoideae</taxon>
        <taxon>50 kb inversion clade</taxon>
        <taxon>NPAAA clade</taxon>
        <taxon>Hologalegina</taxon>
        <taxon>IRL clade</taxon>
        <taxon>Fabeae</taxon>
        <taxon>Lathyrus</taxon>
    </lineage>
</organism>
<sequence length="126" mass="15018">MWGYIGEEVRFSKQLQSQQSFFKQFYGSVTKSDYVTLRLGFIMTHCKTNPKFDFHKYMIRALEDDFKIVVGISWYLWLFVVIFLLLNINGWHTYFWIAFIPVIVTYGFDSCIMGQVRYIVPRLVIG</sequence>
<dbReference type="Proteomes" id="UP001058974">
    <property type="component" value="Chromosome 6"/>
</dbReference>
<comment type="similarity">
    <text evidence="2">Belongs to the MLO family.</text>
</comment>
<proteinExistence type="inferred from homology"/>
<evidence type="ECO:0000256" key="4">
    <source>
        <dbReference type="ARBA" id="ARBA00022821"/>
    </source>
</evidence>